<accession>A0AAV6SU66</accession>
<dbReference type="PROSITE" id="PS50157">
    <property type="entry name" value="ZINC_FINGER_C2H2_2"/>
    <property type="match status" value="1"/>
</dbReference>
<keyword evidence="14" id="KW-1185">Reference proteome</keyword>
<feature type="compositionally biased region" description="Basic residues" evidence="10">
    <location>
        <begin position="88"/>
        <end position="106"/>
    </location>
</feature>
<dbReference type="EMBL" id="JAGKHQ010000003">
    <property type="protein sequence ID" value="KAG7521066.1"/>
    <property type="molecule type" value="Genomic_DNA"/>
</dbReference>
<dbReference type="PANTHER" id="PTHR24404">
    <property type="entry name" value="ZINC FINGER PROTEIN"/>
    <property type="match status" value="1"/>
</dbReference>
<dbReference type="GO" id="GO:0006357">
    <property type="term" value="P:regulation of transcription by RNA polymerase II"/>
    <property type="evidence" value="ECO:0007669"/>
    <property type="project" value="TreeGrafter"/>
</dbReference>
<keyword evidence="6 9" id="KW-0238">DNA-binding</keyword>
<evidence type="ECO:0000256" key="3">
    <source>
        <dbReference type="ARBA" id="ARBA00022737"/>
    </source>
</evidence>
<dbReference type="GO" id="GO:0000978">
    <property type="term" value="F:RNA polymerase II cis-regulatory region sequence-specific DNA binding"/>
    <property type="evidence" value="ECO:0007669"/>
    <property type="project" value="TreeGrafter"/>
</dbReference>
<evidence type="ECO:0000256" key="1">
    <source>
        <dbReference type="ARBA" id="ARBA00004123"/>
    </source>
</evidence>
<keyword evidence="7" id="KW-0539">Nucleus</keyword>
<evidence type="ECO:0000256" key="7">
    <source>
        <dbReference type="ARBA" id="ARBA00023242"/>
    </source>
</evidence>
<name>A0AAV6SU66_SOLSE</name>
<evidence type="ECO:0000313" key="13">
    <source>
        <dbReference type="EMBL" id="KAG7521066.1"/>
    </source>
</evidence>
<keyword evidence="4 8" id="KW-0863">Zinc-finger</keyword>
<dbReference type="InterPro" id="IPR006612">
    <property type="entry name" value="THAP_Znf"/>
</dbReference>
<feature type="domain" description="THAP-type" evidence="12">
    <location>
        <begin position="1"/>
        <end position="82"/>
    </location>
</feature>
<gene>
    <name evidence="13" type="ORF">JOB18_041849</name>
</gene>
<dbReference type="InterPro" id="IPR013087">
    <property type="entry name" value="Znf_C2H2_type"/>
</dbReference>
<dbReference type="PANTHER" id="PTHR24404:SF114">
    <property type="entry name" value="KLUMPFUSS, ISOFORM B-RELATED"/>
    <property type="match status" value="1"/>
</dbReference>
<feature type="compositionally biased region" description="Polar residues" evidence="10">
    <location>
        <begin position="155"/>
        <end position="172"/>
    </location>
</feature>
<comment type="caution">
    <text evidence="13">The sequence shown here is derived from an EMBL/GenBank/DDBJ whole genome shotgun (WGS) entry which is preliminary data.</text>
</comment>
<keyword evidence="2" id="KW-0479">Metal-binding</keyword>
<organism evidence="13 14">
    <name type="scientific">Solea senegalensis</name>
    <name type="common">Senegalese sole</name>
    <dbReference type="NCBI Taxonomy" id="28829"/>
    <lineage>
        <taxon>Eukaryota</taxon>
        <taxon>Metazoa</taxon>
        <taxon>Chordata</taxon>
        <taxon>Craniata</taxon>
        <taxon>Vertebrata</taxon>
        <taxon>Euteleostomi</taxon>
        <taxon>Actinopterygii</taxon>
        <taxon>Neopterygii</taxon>
        <taxon>Teleostei</taxon>
        <taxon>Neoteleostei</taxon>
        <taxon>Acanthomorphata</taxon>
        <taxon>Carangaria</taxon>
        <taxon>Pleuronectiformes</taxon>
        <taxon>Pleuronectoidei</taxon>
        <taxon>Soleidae</taxon>
        <taxon>Solea</taxon>
    </lineage>
</organism>
<protein>
    <submittedName>
        <fullName evidence="13">Zinc finger with KRAB and SCAN domains 5-like</fullName>
    </submittedName>
</protein>
<evidence type="ECO:0000256" key="6">
    <source>
        <dbReference type="ARBA" id="ARBA00023125"/>
    </source>
</evidence>
<dbReference type="InterPro" id="IPR018065">
    <property type="entry name" value="Ribosomal_eL34_CS"/>
</dbReference>
<dbReference type="Pfam" id="PF05485">
    <property type="entry name" value="THAP"/>
    <property type="match status" value="1"/>
</dbReference>
<sequence length="623" mass="70130">MKNLDCCVSGCENLRTSSTKVKFYRLPSGHQVNRRRLWLQAIQQANGSTKELNGNARVCGAHFTSRVASMDPNSPDFVPSVFTKRSPKKKAKKYFTGKRRRLHKTIMSKDNLKSPSKADSPVDDQSSVLMDTNTELSPDEQTPSASSITKDESEVTTIKPQASTPNKTSPSVKVSECTLNINKTKPIVLLKRIVVPESGYWCALSNEDSTAESRLVRDIQLHEEQTQLVCVNCGMLFTNQVSLTQHCCAKNDEPSFPCNICHRSFTSSRYLKRHKLLHVKDARKCGKCGVLFCRRHNHVMSCPIAKAVPETEEDCSENEESNRYIKTIPEESKKMQEESYLMLEVSDLKPEVSDLMPEFSDLMPEVSDLMPEVRDLMPEVSDLMPGVSDLMPGVSDLKLKVSDLMPEESNLMPEKSNLLLEERNAPDEYNLIPNYSVLVMLQQSQTREMDEDAQNAVIVTPLLTTTMSAPPIPTPLSEDHNVSYCETIPKIPVSRLKKTFSLPYPPADKPLVKKNNVLGPHTPADKPSVKKNNLFRPPPPPCPAAFLKHPELPTSLKIFSPQYLTSAFLEVKRNYDYILSNPVNVKGAVVKEEPRKLPHVTPQKRITKPVKRERIAYDMEIEI</sequence>
<feature type="region of interest" description="Disordered" evidence="10">
    <location>
        <begin position="88"/>
        <end position="172"/>
    </location>
</feature>
<evidence type="ECO:0000259" key="11">
    <source>
        <dbReference type="PROSITE" id="PS50157"/>
    </source>
</evidence>
<dbReference type="PROSITE" id="PS50950">
    <property type="entry name" value="ZF_THAP"/>
    <property type="match status" value="1"/>
</dbReference>
<evidence type="ECO:0000256" key="2">
    <source>
        <dbReference type="ARBA" id="ARBA00022723"/>
    </source>
</evidence>
<evidence type="ECO:0000256" key="9">
    <source>
        <dbReference type="PROSITE-ProRule" id="PRU00309"/>
    </source>
</evidence>
<feature type="domain" description="C2H2-type" evidence="11">
    <location>
        <begin position="256"/>
        <end position="283"/>
    </location>
</feature>
<feature type="compositionally biased region" description="Polar residues" evidence="10">
    <location>
        <begin position="123"/>
        <end position="148"/>
    </location>
</feature>
<keyword evidence="3" id="KW-0677">Repeat</keyword>
<evidence type="ECO:0000259" key="12">
    <source>
        <dbReference type="PROSITE" id="PS50950"/>
    </source>
</evidence>
<dbReference type="AlphaFoldDB" id="A0AAV6SU66"/>
<proteinExistence type="predicted"/>
<dbReference type="GO" id="GO:0008270">
    <property type="term" value="F:zinc ion binding"/>
    <property type="evidence" value="ECO:0007669"/>
    <property type="project" value="UniProtKB-KW"/>
</dbReference>
<dbReference type="SMART" id="SM00980">
    <property type="entry name" value="THAP"/>
    <property type="match status" value="1"/>
</dbReference>
<evidence type="ECO:0000256" key="8">
    <source>
        <dbReference type="PROSITE-ProRule" id="PRU00042"/>
    </source>
</evidence>
<dbReference type="SMART" id="SM00355">
    <property type="entry name" value="ZnF_C2H2"/>
    <property type="match status" value="2"/>
</dbReference>
<dbReference type="PROSITE" id="PS01145">
    <property type="entry name" value="RIBOSOMAL_L34E"/>
    <property type="match status" value="1"/>
</dbReference>
<feature type="region of interest" description="Disordered" evidence="10">
    <location>
        <begin position="511"/>
        <end position="532"/>
    </location>
</feature>
<dbReference type="Proteomes" id="UP000693946">
    <property type="component" value="Linkage Group LG11"/>
</dbReference>
<dbReference type="GO" id="GO:0003700">
    <property type="term" value="F:DNA-binding transcription factor activity"/>
    <property type="evidence" value="ECO:0007669"/>
    <property type="project" value="TreeGrafter"/>
</dbReference>
<evidence type="ECO:0000313" key="14">
    <source>
        <dbReference type="Proteomes" id="UP000693946"/>
    </source>
</evidence>
<evidence type="ECO:0000256" key="10">
    <source>
        <dbReference type="SAM" id="MobiDB-lite"/>
    </source>
</evidence>
<dbReference type="PROSITE" id="PS00028">
    <property type="entry name" value="ZINC_FINGER_C2H2_1"/>
    <property type="match status" value="1"/>
</dbReference>
<evidence type="ECO:0000256" key="5">
    <source>
        <dbReference type="ARBA" id="ARBA00022833"/>
    </source>
</evidence>
<reference evidence="13 14" key="1">
    <citation type="journal article" date="2021" name="Sci. Rep.">
        <title>Chromosome anchoring in Senegalese sole (Solea senegalensis) reveals sex-associated markers and genome rearrangements in flatfish.</title>
        <authorList>
            <person name="Guerrero-Cozar I."/>
            <person name="Gomez-Garrido J."/>
            <person name="Berbel C."/>
            <person name="Martinez-Blanch J.F."/>
            <person name="Alioto T."/>
            <person name="Claros M.G."/>
            <person name="Gagnaire P.A."/>
            <person name="Manchado M."/>
        </authorList>
    </citation>
    <scope>NUCLEOTIDE SEQUENCE [LARGE SCALE GENOMIC DNA]</scope>
    <source>
        <strain evidence="13">Sse05_10M</strain>
    </source>
</reference>
<dbReference type="InterPro" id="IPR050589">
    <property type="entry name" value="Ikaros_C2H2-ZF"/>
</dbReference>
<dbReference type="GO" id="GO:0005634">
    <property type="term" value="C:nucleus"/>
    <property type="evidence" value="ECO:0007669"/>
    <property type="project" value="UniProtKB-SubCell"/>
</dbReference>
<evidence type="ECO:0000256" key="4">
    <source>
        <dbReference type="ARBA" id="ARBA00022771"/>
    </source>
</evidence>
<keyword evidence="5" id="KW-0862">Zinc</keyword>
<comment type="subcellular location">
    <subcellularLocation>
        <location evidence="1">Nucleus</location>
    </subcellularLocation>
</comment>